<proteinExistence type="predicted"/>
<name>A0AAW2YAD1_9LAMI</name>
<organism evidence="1">
    <name type="scientific">Sesamum latifolium</name>
    <dbReference type="NCBI Taxonomy" id="2727402"/>
    <lineage>
        <taxon>Eukaryota</taxon>
        <taxon>Viridiplantae</taxon>
        <taxon>Streptophyta</taxon>
        <taxon>Embryophyta</taxon>
        <taxon>Tracheophyta</taxon>
        <taxon>Spermatophyta</taxon>
        <taxon>Magnoliopsida</taxon>
        <taxon>eudicotyledons</taxon>
        <taxon>Gunneridae</taxon>
        <taxon>Pentapetalae</taxon>
        <taxon>asterids</taxon>
        <taxon>lamiids</taxon>
        <taxon>Lamiales</taxon>
        <taxon>Pedaliaceae</taxon>
        <taxon>Sesamum</taxon>
    </lineage>
</organism>
<comment type="caution">
    <text evidence="1">The sequence shown here is derived from an EMBL/GenBank/DDBJ whole genome shotgun (WGS) entry which is preliminary data.</text>
</comment>
<sequence>MSLFKKFPFKAQVGSTAQELASEDMLEKDILYLGKKDSTQPQAYLELPSLPDPFPARIGNPVDSQARLSLSIFIPFASPELPVAQPRQRRVLCPCGDGATEVLRIQEKVAPFLLGPQRQNVGLVPTVHHGRKDSLSRDH</sequence>
<dbReference type="EMBL" id="JACGWN010000001">
    <property type="protein sequence ID" value="KAL0462635.1"/>
    <property type="molecule type" value="Genomic_DNA"/>
</dbReference>
<protein>
    <submittedName>
        <fullName evidence="1">Uncharacterized protein</fullName>
    </submittedName>
</protein>
<evidence type="ECO:0000313" key="1">
    <source>
        <dbReference type="EMBL" id="KAL0462635.1"/>
    </source>
</evidence>
<reference evidence="1" key="2">
    <citation type="journal article" date="2024" name="Plant">
        <title>Genomic evolution and insights into agronomic trait innovations of Sesamum species.</title>
        <authorList>
            <person name="Miao H."/>
            <person name="Wang L."/>
            <person name="Qu L."/>
            <person name="Liu H."/>
            <person name="Sun Y."/>
            <person name="Le M."/>
            <person name="Wang Q."/>
            <person name="Wei S."/>
            <person name="Zheng Y."/>
            <person name="Lin W."/>
            <person name="Duan Y."/>
            <person name="Cao H."/>
            <person name="Xiong S."/>
            <person name="Wang X."/>
            <person name="Wei L."/>
            <person name="Li C."/>
            <person name="Ma Q."/>
            <person name="Ju M."/>
            <person name="Zhao R."/>
            <person name="Li G."/>
            <person name="Mu C."/>
            <person name="Tian Q."/>
            <person name="Mei H."/>
            <person name="Zhang T."/>
            <person name="Gao T."/>
            <person name="Zhang H."/>
        </authorList>
    </citation>
    <scope>NUCLEOTIDE SEQUENCE</scope>
    <source>
        <strain evidence="1">KEN1</strain>
    </source>
</reference>
<dbReference type="AlphaFoldDB" id="A0AAW2YAD1"/>
<gene>
    <name evidence="1" type="ORF">Slati_0151100</name>
</gene>
<reference evidence="1" key="1">
    <citation type="submission" date="2020-06" db="EMBL/GenBank/DDBJ databases">
        <authorList>
            <person name="Li T."/>
            <person name="Hu X."/>
            <person name="Zhang T."/>
            <person name="Song X."/>
            <person name="Zhang H."/>
            <person name="Dai N."/>
            <person name="Sheng W."/>
            <person name="Hou X."/>
            <person name="Wei L."/>
        </authorList>
    </citation>
    <scope>NUCLEOTIDE SEQUENCE</scope>
    <source>
        <strain evidence="1">KEN1</strain>
        <tissue evidence="1">Leaf</tissue>
    </source>
</reference>
<accession>A0AAW2YAD1</accession>